<dbReference type="InterPro" id="IPR056013">
    <property type="entry name" value="DUF7591"/>
</dbReference>
<dbReference type="Proteomes" id="UP000008068">
    <property type="component" value="Unassembled WGS sequence"/>
</dbReference>
<feature type="domain" description="CUB-like" evidence="2">
    <location>
        <begin position="18"/>
        <end position="132"/>
    </location>
</feature>
<keyword evidence="5" id="KW-1185">Reference proteome</keyword>
<dbReference type="EMBL" id="GL379839">
    <property type="protein sequence ID" value="EGT53039.1"/>
    <property type="molecule type" value="Genomic_DNA"/>
</dbReference>
<organism evidence="5">
    <name type="scientific">Caenorhabditis brenneri</name>
    <name type="common">Nematode worm</name>
    <dbReference type="NCBI Taxonomy" id="135651"/>
    <lineage>
        <taxon>Eukaryota</taxon>
        <taxon>Metazoa</taxon>
        <taxon>Ecdysozoa</taxon>
        <taxon>Nematoda</taxon>
        <taxon>Chromadorea</taxon>
        <taxon>Rhabditida</taxon>
        <taxon>Rhabditina</taxon>
        <taxon>Rhabditomorpha</taxon>
        <taxon>Rhabditoidea</taxon>
        <taxon>Rhabditidae</taxon>
        <taxon>Peloderinae</taxon>
        <taxon>Caenorhabditis</taxon>
    </lineage>
</organism>
<feature type="signal peptide" evidence="1">
    <location>
        <begin position="1"/>
        <end position="18"/>
    </location>
</feature>
<dbReference type="PANTHER" id="PTHR47155">
    <property type="entry name" value="DOWNSTREAM OF DAF-16 (REGULATED BY DAF-16)-RELATED"/>
    <property type="match status" value="1"/>
</dbReference>
<evidence type="ECO:0000313" key="5">
    <source>
        <dbReference type="Proteomes" id="UP000008068"/>
    </source>
</evidence>
<dbReference type="AlphaFoldDB" id="G0N5B3"/>
<dbReference type="Pfam" id="PF02408">
    <property type="entry name" value="CUB_2"/>
    <property type="match status" value="1"/>
</dbReference>
<name>G0N5B3_CAEBE</name>
<reference evidence="5" key="1">
    <citation type="submission" date="2011-07" db="EMBL/GenBank/DDBJ databases">
        <authorList>
            <consortium name="Caenorhabditis brenneri Sequencing and Analysis Consortium"/>
            <person name="Wilson R.K."/>
        </authorList>
    </citation>
    <scope>NUCLEOTIDE SEQUENCE [LARGE SCALE GENOMIC DNA]</scope>
    <source>
        <strain evidence="5">PB2801</strain>
    </source>
</reference>
<proteinExistence type="predicted"/>
<evidence type="ECO:0000259" key="2">
    <source>
        <dbReference type="Pfam" id="PF02408"/>
    </source>
</evidence>
<dbReference type="OrthoDB" id="5805298at2759"/>
<dbReference type="HOGENOM" id="CLU_025754_1_0_1"/>
<dbReference type="Pfam" id="PF24511">
    <property type="entry name" value="DUF7591"/>
    <property type="match status" value="1"/>
</dbReference>
<dbReference type="eggNOG" id="ENOG502R0YW">
    <property type="taxonomic scope" value="Eukaryota"/>
</dbReference>
<protein>
    <submittedName>
        <fullName evidence="4">Uncharacterized protein</fullName>
    </submittedName>
</protein>
<dbReference type="InterPro" id="IPR003366">
    <property type="entry name" value="CUB-like_dom"/>
</dbReference>
<evidence type="ECO:0000256" key="1">
    <source>
        <dbReference type="SAM" id="SignalP"/>
    </source>
</evidence>
<accession>G0N5B3</accession>
<keyword evidence="1" id="KW-0732">Signal</keyword>
<sequence length="338" mass="37894">MVLSFLFLTLTLATLSSATYNCKNEIVNLQNPNPYYYPATWNEQRPAPVLGANNSCSFTILVPQGHYAKLVMSTEVGDKNSSIRIIDAYNNLYDGSHEMKNPWYFPYNRFLIIVNNGAPAKFAFKVNWAQYPSGVQLSAAISKKPRVVSITKNVFTAQFHAVTGLSLLAFPEDLSYLYALRSTFVFEGDDFNGHYVDSLYNLYLAHKQWITKKNIYIVNVEARGALDQLLVQEAGYTQAIDPYQQMSCNPSSTCYRYLGTGNPASGLVYVGNQTQTLLDISIPWNSTLSVYYGTPTSSNLYKTYDGTSIRSMLPLKFSAEVVQYIVNGGVTTYNFKFS</sequence>
<dbReference type="InParanoid" id="G0N5B3"/>
<evidence type="ECO:0000313" key="4">
    <source>
        <dbReference type="EMBL" id="EGT53039.1"/>
    </source>
</evidence>
<dbReference type="PANTHER" id="PTHR47155:SF3">
    <property type="entry name" value="CUB-LIKE DOMAIN-CONTAINING PROTEIN"/>
    <property type="match status" value="1"/>
</dbReference>
<feature type="domain" description="DUF7591" evidence="3">
    <location>
        <begin position="237"/>
        <end position="335"/>
    </location>
</feature>
<feature type="chain" id="PRO_5003404662" evidence="1">
    <location>
        <begin position="19"/>
        <end position="338"/>
    </location>
</feature>
<evidence type="ECO:0000259" key="3">
    <source>
        <dbReference type="Pfam" id="PF24511"/>
    </source>
</evidence>
<gene>
    <name evidence="4" type="ORF">CAEBREN_32630</name>
</gene>